<evidence type="ECO:0000313" key="2">
    <source>
        <dbReference type="EMBL" id="QCD35970.1"/>
    </source>
</evidence>
<gene>
    <name evidence="2" type="ORF">E7746_08795</name>
</gene>
<organism evidence="2 3">
    <name type="scientific">Muribaculum gordoncarteri</name>
    <dbReference type="NCBI Taxonomy" id="2530390"/>
    <lineage>
        <taxon>Bacteria</taxon>
        <taxon>Pseudomonadati</taxon>
        <taxon>Bacteroidota</taxon>
        <taxon>Bacteroidia</taxon>
        <taxon>Bacteroidales</taxon>
        <taxon>Muribaculaceae</taxon>
        <taxon>Muribaculum</taxon>
    </lineage>
</organism>
<reference evidence="2 3" key="1">
    <citation type="submission" date="2019-02" db="EMBL/GenBank/DDBJ databases">
        <title>Isolation and identification of novel species under the genus Muribaculum.</title>
        <authorList>
            <person name="Miyake S."/>
            <person name="Ding Y."/>
            <person name="Low A."/>
            <person name="Soh M."/>
            <person name="Seedorf H."/>
        </authorList>
    </citation>
    <scope>NUCLEOTIDE SEQUENCE [LARGE SCALE GENOMIC DNA]</scope>
    <source>
        <strain evidence="2 3">TLL-A4</strain>
    </source>
</reference>
<keyword evidence="3" id="KW-1185">Reference proteome</keyword>
<name>A0A4P7VJM5_9BACT</name>
<evidence type="ECO:0000313" key="3">
    <source>
        <dbReference type="Proteomes" id="UP000297031"/>
    </source>
</evidence>
<keyword evidence="1" id="KW-0472">Membrane</keyword>
<dbReference type="RefSeq" id="WP_123396434.1">
    <property type="nucleotide sequence ID" value="NZ_CANQMU010000006.1"/>
</dbReference>
<feature type="transmembrane region" description="Helical" evidence="1">
    <location>
        <begin position="6"/>
        <end position="26"/>
    </location>
</feature>
<dbReference type="InterPro" id="IPR024623">
    <property type="entry name" value="YtxH"/>
</dbReference>
<dbReference type="OrthoDB" id="1082761at2"/>
<keyword evidence="1" id="KW-1133">Transmembrane helix</keyword>
<sequence>MNNNLGILYAFLGGAIVGAGAALLFAPEKGADLRKRIVELLRSKGIICSESDVDELVEQLTRDLDD</sequence>
<dbReference type="EMBL" id="CP039393">
    <property type="protein sequence ID" value="QCD35970.1"/>
    <property type="molecule type" value="Genomic_DNA"/>
</dbReference>
<dbReference type="Pfam" id="PF12732">
    <property type="entry name" value="YtxH"/>
    <property type="match status" value="1"/>
</dbReference>
<keyword evidence="1" id="KW-0812">Transmembrane</keyword>
<proteinExistence type="predicted"/>
<dbReference type="AlphaFoldDB" id="A0A4P7VJM5"/>
<accession>A0A4P7VJM5</accession>
<dbReference type="Proteomes" id="UP000297031">
    <property type="component" value="Chromosome"/>
</dbReference>
<evidence type="ECO:0000256" key="1">
    <source>
        <dbReference type="SAM" id="Phobius"/>
    </source>
</evidence>
<dbReference type="KEGG" id="mgod:E7746_08795"/>
<protein>
    <submittedName>
        <fullName evidence="2">YtxH domain-containing protein</fullName>
    </submittedName>
</protein>